<dbReference type="EMBL" id="CP034549">
    <property type="protein sequence ID" value="AZQ44325.1"/>
    <property type="molecule type" value="Genomic_DNA"/>
</dbReference>
<dbReference type="OrthoDB" id="9798754at2"/>
<accession>A0A3S9MYJ8</accession>
<evidence type="ECO:0000313" key="2">
    <source>
        <dbReference type="EMBL" id="AZQ44325.1"/>
    </source>
</evidence>
<dbReference type="AlphaFoldDB" id="A0A3S9MYJ8"/>
<dbReference type="KEGG" id="noj:EJ995_08775"/>
<evidence type="ECO:0000313" key="3">
    <source>
        <dbReference type="Proteomes" id="UP000279600"/>
    </source>
</evidence>
<keyword evidence="3" id="KW-1185">Reference proteome</keyword>
<dbReference type="Pfam" id="PF04480">
    <property type="entry name" value="DUF559"/>
    <property type="match status" value="1"/>
</dbReference>
<dbReference type="RefSeq" id="WP_126447652.1">
    <property type="nucleotide sequence ID" value="NZ_CP034549.1"/>
</dbReference>
<dbReference type="InterPro" id="IPR047216">
    <property type="entry name" value="Endonuclease_DUF559_bact"/>
</dbReference>
<feature type="domain" description="DUF559" evidence="1">
    <location>
        <begin position="12"/>
        <end position="120"/>
    </location>
</feature>
<keyword evidence="2" id="KW-0255">Endonuclease</keyword>
<dbReference type="Proteomes" id="UP000279600">
    <property type="component" value="Chromosome"/>
</dbReference>
<proteinExistence type="predicted"/>
<protein>
    <submittedName>
        <fullName evidence="2">Endonuclease domain-containing protein</fullName>
    </submittedName>
</protein>
<dbReference type="PANTHER" id="PTHR38590">
    <property type="entry name" value="BLL0828 PROTEIN"/>
    <property type="match status" value="1"/>
</dbReference>
<organism evidence="2 3">
    <name type="scientific">Nonlabens ponticola</name>
    <dbReference type="NCBI Taxonomy" id="2496866"/>
    <lineage>
        <taxon>Bacteria</taxon>
        <taxon>Pseudomonadati</taxon>
        <taxon>Bacteroidota</taxon>
        <taxon>Flavobacteriia</taxon>
        <taxon>Flavobacteriales</taxon>
        <taxon>Flavobacteriaceae</taxon>
        <taxon>Nonlabens</taxon>
    </lineage>
</organism>
<dbReference type="GO" id="GO:0004519">
    <property type="term" value="F:endonuclease activity"/>
    <property type="evidence" value="ECO:0007669"/>
    <property type="project" value="UniProtKB-KW"/>
</dbReference>
<dbReference type="InterPro" id="IPR011335">
    <property type="entry name" value="Restrct_endonuc-II-like"/>
</dbReference>
<reference evidence="2 3" key="1">
    <citation type="submission" date="2018-12" db="EMBL/GenBank/DDBJ databases">
        <title>Complete genome of Nonlabens sp. MJ115.</title>
        <authorList>
            <person name="Choi H.S."/>
            <person name="Jung J."/>
        </authorList>
    </citation>
    <scope>NUCLEOTIDE SEQUENCE [LARGE SCALE GENOMIC DNA]</scope>
    <source>
        <strain evidence="2 3">MJ115</strain>
    </source>
</reference>
<sequence>MKKHPPTHNLKHLKKYRKSLRKNLTPAEAYLWTFLGSKKLDGLKFRRQHSIKNYIVDFYCAQHNLIIELDGEGHDQPEQLEKDQLRDLYLGKNGFTVLRYENQYVFSELPHVLNDIRKHCGILEKEIE</sequence>
<gene>
    <name evidence="2" type="ORF">EJ995_08775</name>
</gene>
<keyword evidence="2" id="KW-0540">Nuclease</keyword>
<dbReference type="SUPFAM" id="SSF52980">
    <property type="entry name" value="Restriction endonuclease-like"/>
    <property type="match status" value="1"/>
</dbReference>
<dbReference type="InterPro" id="IPR007569">
    <property type="entry name" value="DUF559"/>
</dbReference>
<name>A0A3S9MYJ8_9FLAO</name>
<dbReference type="PANTHER" id="PTHR38590:SF1">
    <property type="entry name" value="BLL0828 PROTEIN"/>
    <property type="match status" value="1"/>
</dbReference>
<keyword evidence="2" id="KW-0378">Hydrolase</keyword>
<evidence type="ECO:0000259" key="1">
    <source>
        <dbReference type="Pfam" id="PF04480"/>
    </source>
</evidence>
<dbReference type="CDD" id="cd01038">
    <property type="entry name" value="Endonuclease_DUF559"/>
    <property type="match status" value="1"/>
</dbReference>
<dbReference type="Gene3D" id="3.40.960.10">
    <property type="entry name" value="VSR Endonuclease"/>
    <property type="match status" value="1"/>
</dbReference>